<evidence type="ECO:0000313" key="7">
    <source>
        <dbReference type="EMBL" id="EGT36375.1"/>
    </source>
</evidence>
<feature type="transmembrane region" description="Helical" evidence="6">
    <location>
        <begin position="103"/>
        <end position="128"/>
    </location>
</feature>
<dbReference type="InParanoid" id="G0NS10"/>
<dbReference type="Pfam" id="PF10292">
    <property type="entry name" value="7TM_GPCR_Srab"/>
    <property type="match status" value="1"/>
</dbReference>
<proteinExistence type="inferred from homology"/>
<dbReference type="InterPro" id="IPR019408">
    <property type="entry name" value="7TM_GPCR_serpentine_rcpt_Srab"/>
</dbReference>
<feature type="transmembrane region" description="Helical" evidence="6">
    <location>
        <begin position="60"/>
        <end position="83"/>
    </location>
</feature>
<dbReference type="STRING" id="135651.G0NS10"/>
<keyword evidence="3 6" id="KW-0812">Transmembrane</keyword>
<feature type="transmembrane region" description="Helical" evidence="6">
    <location>
        <begin position="245"/>
        <end position="267"/>
    </location>
</feature>
<evidence type="ECO:0000256" key="3">
    <source>
        <dbReference type="ARBA" id="ARBA00022692"/>
    </source>
</evidence>
<accession>G0NS10</accession>
<dbReference type="GO" id="GO:0016020">
    <property type="term" value="C:membrane"/>
    <property type="evidence" value="ECO:0007669"/>
    <property type="project" value="UniProtKB-SubCell"/>
</dbReference>
<protein>
    <submittedName>
        <fullName evidence="7">CBN-SRB-17 protein</fullName>
    </submittedName>
</protein>
<evidence type="ECO:0000256" key="4">
    <source>
        <dbReference type="ARBA" id="ARBA00022989"/>
    </source>
</evidence>
<dbReference type="AlphaFoldDB" id="G0NS10"/>
<dbReference type="OrthoDB" id="5836746at2759"/>
<feature type="transmembrane region" description="Helical" evidence="6">
    <location>
        <begin position="149"/>
        <end position="168"/>
    </location>
</feature>
<dbReference type="eggNOG" id="ENOG502TGGY">
    <property type="taxonomic scope" value="Eukaryota"/>
</dbReference>
<dbReference type="InterPro" id="IPR002184">
    <property type="entry name" value="7TM_GPCR_serpentine_rcpt_Srb"/>
</dbReference>
<reference evidence="8" key="1">
    <citation type="submission" date="2011-07" db="EMBL/GenBank/DDBJ databases">
        <authorList>
            <consortium name="Caenorhabditis brenneri Sequencing and Analysis Consortium"/>
            <person name="Wilson R.K."/>
        </authorList>
    </citation>
    <scope>NUCLEOTIDE SEQUENCE [LARGE SCALE GENOMIC DNA]</scope>
    <source>
        <strain evidence="8">PB2801</strain>
    </source>
</reference>
<comment type="similarity">
    <text evidence="2">Belongs to the nematode receptor-like protein srb family.</text>
</comment>
<comment type="subcellular location">
    <subcellularLocation>
        <location evidence="1">Membrane</location>
        <topology evidence="1">Multi-pass membrane protein</topology>
    </subcellularLocation>
</comment>
<dbReference type="PANTHER" id="PTHR31216">
    <property type="entry name" value="SERPENTINE RECEPTOR CLASS BETA-1-RELATED-RELATED"/>
    <property type="match status" value="1"/>
</dbReference>
<feature type="transmembrane region" description="Helical" evidence="6">
    <location>
        <begin position="30"/>
        <end position="48"/>
    </location>
</feature>
<dbReference type="PRINTS" id="PR00699">
    <property type="entry name" value="TMPROTEINSRB"/>
</dbReference>
<keyword evidence="8" id="KW-1185">Reference proteome</keyword>
<evidence type="ECO:0000256" key="5">
    <source>
        <dbReference type="ARBA" id="ARBA00023136"/>
    </source>
</evidence>
<keyword evidence="4 6" id="KW-1133">Transmembrane helix</keyword>
<evidence type="ECO:0000256" key="2">
    <source>
        <dbReference type="ARBA" id="ARBA00006860"/>
    </source>
</evidence>
<dbReference type="PANTHER" id="PTHR31216:SF11">
    <property type="entry name" value="SERPENTINE RECEPTOR CLASS BETA-16-RELATED"/>
    <property type="match status" value="1"/>
</dbReference>
<dbReference type="Proteomes" id="UP000008068">
    <property type="component" value="Unassembled WGS sequence"/>
</dbReference>
<evidence type="ECO:0000256" key="1">
    <source>
        <dbReference type="ARBA" id="ARBA00004141"/>
    </source>
</evidence>
<dbReference type="OMA" id="RFQMNEN"/>
<feature type="transmembrane region" description="Helical" evidence="6">
    <location>
        <begin position="287"/>
        <end position="304"/>
    </location>
</feature>
<dbReference type="FunCoup" id="G0NS10">
    <property type="interactions" value="1"/>
</dbReference>
<dbReference type="EMBL" id="GL379934">
    <property type="protein sequence ID" value="EGT36375.1"/>
    <property type="molecule type" value="Genomic_DNA"/>
</dbReference>
<evidence type="ECO:0000313" key="8">
    <source>
        <dbReference type="Proteomes" id="UP000008068"/>
    </source>
</evidence>
<dbReference type="GO" id="GO:0004888">
    <property type="term" value="F:transmembrane signaling receptor activity"/>
    <property type="evidence" value="ECO:0007669"/>
    <property type="project" value="InterPro"/>
</dbReference>
<dbReference type="GO" id="GO:0007606">
    <property type="term" value="P:sensory perception of chemical stimulus"/>
    <property type="evidence" value="ECO:0007669"/>
    <property type="project" value="InterPro"/>
</dbReference>
<gene>
    <name evidence="7" type="primary">Cbn-srb-17</name>
    <name evidence="7" type="ORF">CAEBREN_15389</name>
</gene>
<sequence>MSQYAVEVNDEYCRTNFSGAFHPAFRAVKIFHILLSSTSMCSIIYFLIKYNKLLAFHFNIKILFFFQFFSCFLQSLVLGVAQTHHFAFSLIADQPCDVVLSPFLFACFNLPLIFTMLCMEFSQILMVIERTLASCLFACYERSTRSIGFVLTTVAIIVPGLTCLYMYYDDSFNYPQMSAMATSPKSLLKVNYIFITVNVLNFLTLMHSMGLYRHNQQKINAVKTRDHFILSSRFQMNENIISSRLLWWLSTAQLLIFLTYGISMYSLRIFLSGPRSAVWQAVTELCYTPPLYCATMPLICIISAKNSLKERNTKIQSLLTLRSVGNEGWDNYQDQLKKQWA</sequence>
<organism evidence="8">
    <name type="scientific">Caenorhabditis brenneri</name>
    <name type="common">Nematode worm</name>
    <dbReference type="NCBI Taxonomy" id="135651"/>
    <lineage>
        <taxon>Eukaryota</taxon>
        <taxon>Metazoa</taxon>
        <taxon>Ecdysozoa</taxon>
        <taxon>Nematoda</taxon>
        <taxon>Chromadorea</taxon>
        <taxon>Rhabditida</taxon>
        <taxon>Rhabditina</taxon>
        <taxon>Rhabditomorpha</taxon>
        <taxon>Rhabditoidea</taxon>
        <taxon>Rhabditidae</taxon>
        <taxon>Peloderinae</taxon>
        <taxon>Caenorhabditis</taxon>
    </lineage>
</organism>
<evidence type="ECO:0000256" key="6">
    <source>
        <dbReference type="SAM" id="Phobius"/>
    </source>
</evidence>
<keyword evidence="5 6" id="KW-0472">Membrane</keyword>
<name>G0NS10_CAEBE</name>
<feature type="transmembrane region" description="Helical" evidence="6">
    <location>
        <begin position="188"/>
        <end position="206"/>
    </location>
</feature>
<dbReference type="HOGENOM" id="CLU_045882_1_0_1"/>